<evidence type="ECO:0000313" key="3">
    <source>
        <dbReference type="Proteomes" id="UP000762676"/>
    </source>
</evidence>
<dbReference type="Proteomes" id="UP000762676">
    <property type="component" value="Unassembled WGS sequence"/>
</dbReference>
<keyword evidence="1" id="KW-0812">Transmembrane</keyword>
<keyword evidence="3" id="KW-1185">Reference proteome</keyword>
<feature type="transmembrane region" description="Helical" evidence="1">
    <location>
        <begin position="144"/>
        <end position="167"/>
    </location>
</feature>
<feature type="transmembrane region" description="Helical" evidence="1">
    <location>
        <begin position="16"/>
        <end position="34"/>
    </location>
</feature>
<keyword evidence="1" id="KW-0472">Membrane</keyword>
<feature type="transmembrane region" description="Helical" evidence="1">
    <location>
        <begin position="105"/>
        <end position="124"/>
    </location>
</feature>
<feature type="transmembrane region" description="Helical" evidence="1">
    <location>
        <begin position="300"/>
        <end position="322"/>
    </location>
</feature>
<comment type="caution">
    <text evidence="2">The sequence shown here is derived from an EMBL/GenBank/DDBJ whole genome shotgun (WGS) entry which is preliminary data.</text>
</comment>
<name>A0AAV4H6C9_9GAST</name>
<organism evidence="2 3">
    <name type="scientific">Elysia marginata</name>
    <dbReference type="NCBI Taxonomy" id="1093978"/>
    <lineage>
        <taxon>Eukaryota</taxon>
        <taxon>Metazoa</taxon>
        <taxon>Spiralia</taxon>
        <taxon>Lophotrochozoa</taxon>
        <taxon>Mollusca</taxon>
        <taxon>Gastropoda</taxon>
        <taxon>Heterobranchia</taxon>
        <taxon>Euthyneura</taxon>
        <taxon>Panpulmonata</taxon>
        <taxon>Sacoglossa</taxon>
        <taxon>Placobranchoidea</taxon>
        <taxon>Plakobranchidae</taxon>
        <taxon>Elysia</taxon>
    </lineage>
</organism>
<evidence type="ECO:0000313" key="2">
    <source>
        <dbReference type="EMBL" id="GFR93129.1"/>
    </source>
</evidence>
<dbReference type="AlphaFoldDB" id="A0AAV4H6C9"/>
<proteinExistence type="predicted"/>
<dbReference type="EMBL" id="BMAT01001827">
    <property type="protein sequence ID" value="GFR93129.1"/>
    <property type="molecule type" value="Genomic_DNA"/>
</dbReference>
<sequence>MSADPRIFESNPLQDFLLVVSSLLVWLFNARLLLIIIKASGGLRFIAAGPRSVRLLTLVSLMIGDILAGILSNITIPKCASSENEHHESKNLTRSFCKTTNMCKIYLVFLLPFVYGVGLILLAAEGAIFRMRLQTNRAVENPGVFISVLVSAIPWLLGIIIVLPLTLTGINLGDNNAIYMYSNTKGRAIHVVCQVLPVVASIVVTTVSVTMMKNGASYPVYNELAQDDQAADGEPQIFEFQQGGTSTSSKLSQLMSNLNAPPIGAVKYTPASQVISLVVSSPSPTNAGTNFYLMSHEKPAILLATMVYVACVLPMSITFLVYVYNEDPPNSSFLSSLTCFSYLVLIIRSFVSPFMWIETRSFNIKRPDY</sequence>
<feature type="transmembrane region" description="Helical" evidence="1">
    <location>
        <begin position="55"/>
        <end position="76"/>
    </location>
</feature>
<reference evidence="2 3" key="1">
    <citation type="journal article" date="2021" name="Elife">
        <title>Chloroplast acquisition without the gene transfer in kleptoplastic sea slugs, Plakobranchus ocellatus.</title>
        <authorList>
            <person name="Maeda T."/>
            <person name="Takahashi S."/>
            <person name="Yoshida T."/>
            <person name="Shimamura S."/>
            <person name="Takaki Y."/>
            <person name="Nagai Y."/>
            <person name="Toyoda A."/>
            <person name="Suzuki Y."/>
            <person name="Arimoto A."/>
            <person name="Ishii H."/>
            <person name="Satoh N."/>
            <person name="Nishiyama T."/>
            <person name="Hasebe M."/>
            <person name="Maruyama T."/>
            <person name="Minagawa J."/>
            <person name="Obokata J."/>
            <person name="Shigenobu S."/>
        </authorList>
    </citation>
    <scope>NUCLEOTIDE SEQUENCE [LARGE SCALE GENOMIC DNA]</scope>
</reference>
<keyword evidence="1" id="KW-1133">Transmembrane helix</keyword>
<accession>A0AAV4H6C9</accession>
<evidence type="ECO:0000256" key="1">
    <source>
        <dbReference type="SAM" id="Phobius"/>
    </source>
</evidence>
<evidence type="ECO:0008006" key="4">
    <source>
        <dbReference type="Google" id="ProtNLM"/>
    </source>
</evidence>
<feature type="transmembrane region" description="Helical" evidence="1">
    <location>
        <begin position="187"/>
        <end position="209"/>
    </location>
</feature>
<protein>
    <recommendedName>
        <fullName evidence="4">G-protein coupled receptors family 1 profile domain-containing protein</fullName>
    </recommendedName>
</protein>
<gene>
    <name evidence="2" type="ORF">ElyMa_000884700</name>
</gene>
<feature type="transmembrane region" description="Helical" evidence="1">
    <location>
        <begin position="334"/>
        <end position="357"/>
    </location>
</feature>